<dbReference type="SUPFAM" id="SSF48371">
    <property type="entry name" value="ARM repeat"/>
    <property type="match status" value="1"/>
</dbReference>
<accession>F1KVJ2</accession>
<dbReference type="InterPro" id="IPR021133">
    <property type="entry name" value="HEAT_type_2"/>
</dbReference>
<dbReference type="GO" id="GO:0019888">
    <property type="term" value="F:protein phosphatase regulator activity"/>
    <property type="evidence" value="ECO:0007669"/>
    <property type="project" value="TreeGrafter"/>
</dbReference>
<feature type="region of interest" description="Disordered" evidence="2">
    <location>
        <begin position="677"/>
        <end position="874"/>
    </location>
</feature>
<name>F1KVJ2_ASCSU</name>
<feature type="compositionally biased region" description="Polar residues" evidence="2">
    <location>
        <begin position="846"/>
        <end position="874"/>
    </location>
</feature>
<dbReference type="PANTHER" id="PTHR21467:SF0">
    <property type="entry name" value="SERINE_THREONINE-PROTEIN PHOSPHATASE 4 REGULATORY SUBUNIT 4"/>
    <property type="match status" value="1"/>
</dbReference>
<dbReference type="InterPro" id="IPR016024">
    <property type="entry name" value="ARM-type_fold"/>
</dbReference>
<feature type="compositionally biased region" description="Low complexity" evidence="2">
    <location>
        <begin position="781"/>
        <end position="790"/>
    </location>
</feature>
<dbReference type="InterPro" id="IPR039918">
    <property type="entry name" value="PPP4R4"/>
</dbReference>
<feature type="compositionally biased region" description="Polar residues" evidence="2">
    <location>
        <begin position="768"/>
        <end position="777"/>
    </location>
</feature>
<dbReference type="AlphaFoldDB" id="F1KVJ2"/>
<proteinExistence type="evidence at transcript level"/>
<sequence>MGETADMDEEEHHESAIDWSSLLSAADDPEMEELLRSPLDTAIHVLREGREIQKLSAIRTFADLLDTEGEKAIELVLPLIQKVLEEETANLDIHCEAAVTYKNIFRNTKLTSRFAGLTDIILSGILQNVARQKDNLSAAAWLETLVEVLDNVPLSAIKDSILPVALSQAEPTQRVQRRVIATKLIEKLCTVLPALDVRKELAPCAQMLAQDPNANVRGSIAQRLGFIAQSLHNASDCGTLLLPCLIELCKDDDVGVREAILNTVAICLPHFSKESSKSAIIPLLKKSTEQAVFLQDETLSVVAKNLGQWIYNLKDTMSVSERKWFLDMFVRIANLAQNSSTTSNNGNSNSIHTLARRMCAYNFPCIVLVYGEECFLDRLLPIFEGFCSDPDEEIRCATAAGFHEVVNLVPNEPALIPPFIELIRGGAAEVVAHLTGNLDRILPALYKCVSDRSVSPRISRVQLDRILIGCNRLIRGTGSWRAHHSYLTNIAVIRKLIPIKEIFISFVPMLKQEVLTARAIPCRVAASLTLLLFMRENGDKSERQAIVDFFVHSVAKHRSCHRRRLYLDIIPQIMANFSRPFFHSNFLETALKMANDGVSNIRLQLCHLLPKIKENLILPDDEAILQQLERIVREMLTKEQNSFSRQLIQTYACELSRAETKVKADKTDEAKLKEEKELWERTSDEENNNEEKAKEDVKEERTRTLKESTSKKPPVGVSNKAETSPWRMRTPQPKTAIVRPQPHVVVRSPSPMPRPIADDRKSKLPLVNGSQTPTSGKHISRAAAALANRATVTPEKSRSTEKSKLRPPSAQNNASTAQLNAKPPPPSHARLPTNRSTPVPNAGLRRSSTAASDLKTVSVTPARSSNLPTTRSSSCVRRPLPGLIKVRSFSSIEKMPAHMNMKIHTIE</sequence>
<dbReference type="Gene3D" id="1.25.10.10">
    <property type="entry name" value="Leucine-rich Repeat Variant"/>
    <property type="match status" value="1"/>
</dbReference>
<dbReference type="EMBL" id="JI166587">
    <property type="protein sequence ID" value="ADY41896.1"/>
    <property type="molecule type" value="mRNA"/>
</dbReference>
<dbReference type="GO" id="GO:0005829">
    <property type="term" value="C:cytosol"/>
    <property type="evidence" value="ECO:0007669"/>
    <property type="project" value="TreeGrafter"/>
</dbReference>
<dbReference type="GO" id="GO:0008287">
    <property type="term" value="C:protein serine/threonine phosphatase complex"/>
    <property type="evidence" value="ECO:0007669"/>
    <property type="project" value="TreeGrafter"/>
</dbReference>
<feature type="region of interest" description="Disordered" evidence="2">
    <location>
        <begin position="1"/>
        <end position="20"/>
    </location>
</feature>
<feature type="repeat" description="HEAT" evidence="1">
    <location>
        <begin position="379"/>
        <end position="414"/>
    </location>
</feature>
<evidence type="ECO:0000256" key="2">
    <source>
        <dbReference type="SAM" id="MobiDB-lite"/>
    </source>
</evidence>
<reference evidence="3" key="1">
    <citation type="journal article" date="2011" name="Genome Res.">
        <title>Deep small RNA sequencing from the nematode Ascaris reveals conservation, functional diversification, and novel developmental profiles.</title>
        <authorList>
            <person name="Wang J."/>
            <person name="Czech B."/>
            <person name="Crunk A."/>
            <person name="Wallace A."/>
            <person name="Mitreva M."/>
            <person name="Hannon G.J."/>
            <person name="Davis R.E."/>
        </authorList>
    </citation>
    <scope>NUCLEOTIDE SEQUENCE</scope>
</reference>
<evidence type="ECO:0000256" key="1">
    <source>
        <dbReference type="PROSITE-ProRule" id="PRU00103"/>
    </source>
</evidence>
<protein>
    <submittedName>
        <fullName evidence="3">Serine/threonine-protein phosphatase 4 regulatory subunit 4</fullName>
    </submittedName>
</protein>
<organism evidence="3">
    <name type="scientific">Ascaris suum</name>
    <name type="common">Pig roundworm</name>
    <name type="synonym">Ascaris lumbricoides</name>
    <dbReference type="NCBI Taxonomy" id="6253"/>
    <lineage>
        <taxon>Eukaryota</taxon>
        <taxon>Metazoa</taxon>
        <taxon>Ecdysozoa</taxon>
        <taxon>Nematoda</taxon>
        <taxon>Chromadorea</taxon>
        <taxon>Rhabditida</taxon>
        <taxon>Spirurina</taxon>
        <taxon>Ascaridomorpha</taxon>
        <taxon>Ascaridoidea</taxon>
        <taxon>Ascarididae</taxon>
        <taxon>Ascaris</taxon>
    </lineage>
</organism>
<feature type="compositionally biased region" description="Basic and acidic residues" evidence="2">
    <location>
        <begin position="677"/>
        <end position="710"/>
    </location>
</feature>
<dbReference type="PROSITE" id="PS50077">
    <property type="entry name" value="HEAT_REPEAT"/>
    <property type="match status" value="2"/>
</dbReference>
<feature type="repeat" description="HEAT" evidence="1">
    <location>
        <begin position="241"/>
        <end position="278"/>
    </location>
</feature>
<feature type="compositionally biased region" description="Polar residues" evidence="2">
    <location>
        <begin position="809"/>
        <end position="819"/>
    </location>
</feature>
<evidence type="ECO:0000313" key="3">
    <source>
        <dbReference type="EMBL" id="ADY41896.1"/>
    </source>
</evidence>
<dbReference type="PANTHER" id="PTHR21467">
    <property type="entry name" value="PROTEIN PHOSPHATASE 4 REGULATORY SUBUNIT 4 PPP4R4"/>
    <property type="match status" value="1"/>
</dbReference>
<feature type="compositionally biased region" description="Basic and acidic residues" evidence="2">
    <location>
        <begin position="795"/>
        <end position="804"/>
    </location>
</feature>
<dbReference type="InterPro" id="IPR011989">
    <property type="entry name" value="ARM-like"/>
</dbReference>